<dbReference type="Gene3D" id="2.60.40.10">
    <property type="entry name" value="Immunoglobulins"/>
    <property type="match status" value="3"/>
</dbReference>
<dbReference type="GO" id="GO:0016020">
    <property type="term" value="C:membrane"/>
    <property type="evidence" value="ECO:0007669"/>
    <property type="project" value="InterPro"/>
</dbReference>
<dbReference type="PANTHER" id="PTHR45632">
    <property type="entry name" value="LD33804P"/>
    <property type="match status" value="1"/>
</dbReference>
<accession>A0A562BVG2</accession>
<dbReference type="InterPro" id="IPR037293">
    <property type="entry name" value="Gal_Oxidase_central_sf"/>
</dbReference>
<sequence length="644" mass="64536">MTTSIARVSRHAWQPFHFLALCLVSLAILTGCGGHDEQAPAGLSYTMSSAVYQTGAPIVPNRPSYSGGAVDRYTITPALPAGLALDPKTGVIAGTPSNASPATVYVVKAENSGGSTTARVQIEVRDAIAAPTGLTYRDQTVTYTAGQAIADNTPTSSGGPITAYSISPALPAGLAIDAQTGVISGTPTAIAADSAYVVTGNNAAGSTTVTLRIAVKAALLAPATLAYSTPVPLYVAGEAIVPNIPTITGGAATAFSVAPALPTGLSINTSTGIISGTPAALQGATAYTVSASNSAGSAQATVTISVTARGSWIAAPSLTTPVLYLTATPLSNGKVLTAGGIGAGGVVSAWADQYDPATNTFAAAAPMLVPRNGHTATRLLNGRVLVVGGSSSAGNPTAAAELYDPTANTWTATGSLTTPRENHSATLLPDGTVLVIGGTTSGYTFLTTAERYDPATGTWTQLATSLSESRSQHAATLLPGNSNVLLVGGVGGGGYRTTAELFPVNDTGSPTVKASPMAASVVTQSVLLHSGKVLIVGGGDDKAWLYDPLADNWTPSTMLAQRTQSAMALLNDGRVLVAGGTASGGTRLATAEIYNPDFNVWTAATSMSFARNSAAAAVLPDGNVLIVGGFNGSGAVGEVERYRP</sequence>
<evidence type="ECO:0000313" key="2">
    <source>
        <dbReference type="Proteomes" id="UP000318141"/>
    </source>
</evidence>
<dbReference type="Proteomes" id="UP000318141">
    <property type="component" value="Unassembled WGS sequence"/>
</dbReference>
<protein>
    <submittedName>
        <fullName evidence="1">Galactose oxidase-like protein</fullName>
    </submittedName>
</protein>
<proteinExistence type="predicted"/>
<dbReference type="Pfam" id="PF01344">
    <property type="entry name" value="Kelch_1"/>
    <property type="match status" value="1"/>
</dbReference>
<dbReference type="PROSITE" id="PS51257">
    <property type="entry name" value="PROKAR_LIPOPROTEIN"/>
    <property type="match status" value="1"/>
</dbReference>
<dbReference type="EMBL" id="VLJN01000001">
    <property type="protein sequence ID" value="TWG89208.1"/>
    <property type="molecule type" value="Genomic_DNA"/>
</dbReference>
<dbReference type="AlphaFoldDB" id="A0A562BVG2"/>
<dbReference type="Pfam" id="PF05345">
    <property type="entry name" value="He_PIG"/>
    <property type="match status" value="3"/>
</dbReference>
<organism evidence="1 2">
    <name type="scientific">Cupriavidus gilardii J11</name>
    <dbReference type="NCBI Taxonomy" id="936133"/>
    <lineage>
        <taxon>Bacteria</taxon>
        <taxon>Pseudomonadati</taxon>
        <taxon>Pseudomonadota</taxon>
        <taxon>Betaproteobacteria</taxon>
        <taxon>Burkholderiales</taxon>
        <taxon>Burkholderiaceae</taxon>
        <taxon>Cupriavidus</taxon>
    </lineage>
</organism>
<keyword evidence="2" id="KW-1185">Reference proteome</keyword>
<evidence type="ECO:0000313" key="1">
    <source>
        <dbReference type="EMBL" id="TWG89208.1"/>
    </source>
</evidence>
<dbReference type="SMART" id="SM00612">
    <property type="entry name" value="Kelch"/>
    <property type="match status" value="5"/>
</dbReference>
<dbReference type="Pfam" id="PF13418">
    <property type="entry name" value="Beta-prop_TYW4"/>
    <property type="match status" value="1"/>
</dbReference>
<dbReference type="SUPFAM" id="SSF49313">
    <property type="entry name" value="Cadherin-like"/>
    <property type="match status" value="3"/>
</dbReference>
<dbReference type="PANTHER" id="PTHR45632:SF26">
    <property type="entry name" value="BTB DOMAIN-CONTAINING PROTEIN"/>
    <property type="match status" value="1"/>
</dbReference>
<name>A0A562BVG2_9BURK</name>
<gene>
    <name evidence="1" type="ORF">L602_000100000980</name>
</gene>
<dbReference type="Gene3D" id="2.130.10.80">
    <property type="entry name" value="Galactose oxidase/kelch, beta-propeller"/>
    <property type="match status" value="2"/>
</dbReference>
<dbReference type="SUPFAM" id="SSF117281">
    <property type="entry name" value="Kelch motif"/>
    <property type="match status" value="2"/>
</dbReference>
<dbReference type="InterPro" id="IPR015915">
    <property type="entry name" value="Kelch-typ_b-propeller"/>
</dbReference>
<dbReference type="GO" id="GO:0005509">
    <property type="term" value="F:calcium ion binding"/>
    <property type="evidence" value="ECO:0007669"/>
    <property type="project" value="InterPro"/>
</dbReference>
<reference evidence="1 2" key="1">
    <citation type="submission" date="2019-07" db="EMBL/GenBank/DDBJ databases">
        <title>Genome sequencing of lignin-degrading bacterial isolates.</title>
        <authorList>
            <person name="Gladden J."/>
        </authorList>
    </citation>
    <scope>NUCLEOTIDE SEQUENCE [LARGE SCALE GENOMIC DNA]</scope>
    <source>
        <strain evidence="1 2">J11</strain>
    </source>
</reference>
<dbReference type="InterPro" id="IPR015919">
    <property type="entry name" value="Cadherin-like_sf"/>
</dbReference>
<dbReference type="InterPro" id="IPR006652">
    <property type="entry name" value="Kelch_1"/>
</dbReference>
<dbReference type="InterPro" id="IPR013783">
    <property type="entry name" value="Ig-like_fold"/>
</dbReference>
<comment type="caution">
    <text evidence="1">The sequence shown here is derived from an EMBL/GenBank/DDBJ whole genome shotgun (WGS) entry which is preliminary data.</text>
</comment>
<dbReference type="OrthoDB" id="601499at2"/>
<dbReference type="Gene3D" id="2.120.10.80">
    <property type="entry name" value="Kelch-type beta propeller"/>
    <property type="match status" value="1"/>
</dbReference>